<keyword evidence="3" id="KW-1185">Reference proteome</keyword>
<feature type="transmembrane region" description="Helical" evidence="1">
    <location>
        <begin position="21"/>
        <end position="42"/>
    </location>
</feature>
<reference evidence="2 3" key="1">
    <citation type="submission" date="2016-10" db="EMBL/GenBank/DDBJ databases">
        <authorList>
            <person name="de Groot N.N."/>
        </authorList>
    </citation>
    <scope>NUCLEOTIDE SEQUENCE [LARGE SCALE GENOMIC DNA]</scope>
    <source>
        <strain>J11</strain>
        <strain evidence="3">PG 39</strain>
    </source>
</reference>
<dbReference type="EMBL" id="FOPJ01000002">
    <property type="protein sequence ID" value="SFG26407.1"/>
    <property type="molecule type" value="Genomic_DNA"/>
</dbReference>
<organism evidence="2 3">
    <name type="scientific">Corynebacterium spheniscorum</name>
    <dbReference type="NCBI Taxonomy" id="185761"/>
    <lineage>
        <taxon>Bacteria</taxon>
        <taxon>Bacillati</taxon>
        <taxon>Actinomycetota</taxon>
        <taxon>Actinomycetes</taxon>
        <taxon>Mycobacteriales</taxon>
        <taxon>Corynebacteriaceae</taxon>
        <taxon>Corynebacterium</taxon>
    </lineage>
</organism>
<name>A0A1I2QJL2_9CORY</name>
<keyword evidence="1" id="KW-1133">Transmembrane helix</keyword>
<gene>
    <name evidence="2" type="ORF">SAMN05660282_00407</name>
</gene>
<dbReference type="RefSeq" id="WP_190960507.1">
    <property type="nucleotide sequence ID" value="NZ_VXKI01000031.1"/>
</dbReference>
<keyword evidence="1" id="KW-0812">Transmembrane</keyword>
<accession>A0A1I2QJL2</accession>
<feature type="transmembrane region" description="Helical" evidence="1">
    <location>
        <begin position="48"/>
        <end position="66"/>
    </location>
</feature>
<dbReference type="AlphaFoldDB" id="A0A1I2QJL2"/>
<evidence type="ECO:0000313" key="3">
    <source>
        <dbReference type="Proteomes" id="UP000199065"/>
    </source>
</evidence>
<protein>
    <submittedName>
        <fullName evidence="2">Uncharacterized protein</fullName>
    </submittedName>
</protein>
<keyword evidence="1" id="KW-0472">Membrane</keyword>
<sequence>MNITVDNNVSNMDQKEQDRKLGVAALTAGGVSPLLATSVPVAGAALPLWGLAAVAFPAAAFFFWRAKGA</sequence>
<evidence type="ECO:0000256" key="1">
    <source>
        <dbReference type="SAM" id="Phobius"/>
    </source>
</evidence>
<evidence type="ECO:0000313" key="2">
    <source>
        <dbReference type="EMBL" id="SFG26407.1"/>
    </source>
</evidence>
<proteinExistence type="predicted"/>
<dbReference type="Proteomes" id="UP000199065">
    <property type="component" value="Unassembled WGS sequence"/>
</dbReference>